<dbReference type="Gene3D" id="1.20.58.340">
    <property type="entry name" value="Magnesium transport protein CorA, transmembrane region"/>
    <property type="match status" value="1"/>
</dbReference>
<proteinExistence type="predicted"/>
<comment type="caution">
    <text evidence="4">The sequence shown here is derived from an EMBL/GenBank/DDBJ whole genome shotgun (WGS) entry which is preliminary data.</text>
</comment>
<feature type="domain" description="CorA-like transporter" evidence="3">
    <location>
        <begin position="97"/>
        <end position="309"/>
    </location>
</feature>
<keyword evidence="2" id="KW-1133">Transmembrane helix</keyword>
<evidence type="ECO:0000313" key="5">
    <source>
        <dbReference type="Proteomes" id="UP001281003"/>
    </source>
</evidence>
<keyword evidence="5" id="KW-1185">Reference proteome</keyword>
<accession>A0AAE0UCL9</accession>
<name>A0AAE0UCL9_SORBR</name>
<sequence>MNCWKDESYRLSDGFGHILNSVHDWSCHDYYTNAAREKTFKEKSSIKVLFQPLFNNHGIFLDHVDSGFSEDQSTESGASDTASLDTNTEKLPLDCHTAGGLSSATVQDKDQLMELMRTKTDFRVFFLSQKNSFRRLSITESLFEYLVEVNRIYPRILEVLNGFSDKRVETEVGPPACAFTVSRPATGQPFPGLMEEHSDSDPIFECSYVLRFVERRDGKASDVWSLRQTGFYHQYNRRGIQVSKSRATSTWVLMGCSDIPRAIMEQYCRKNQRTVANSNPLELHVIFLDMAISTWRPNMIDIEKRSKKAAVAETHDDFLSLSDEQKLHSLELKLLDMILCMDSTSHTIGQLKEMYNQYLWATGSANMGDLRCMCATQTDGILLALRQQAAEVGYIRKKAEALVAKCRESRNLEDQQDKGDEESNPLMSTRQTSRFLELQTTLALKNIQIDTQEESKSMHDLAKKGHSESKSLKALSLMTAFYLPTTVIMSFYSTQFVRYDDGAGEVQYARDWWMLPALSMPFTLLTFVAWYLLSQKWSRKYRDGKRLGEGQARKIQDVEMGKV</sequence>
<evidence type="ECO:0000256" key="2">
    <source>
        <dbReference type="SAM" id="Phobius"/>
    </source>
</evidence>
<dbReference type="InterPro" id="IPR058257">
    <property type="entry name" value="CorA-like_dom"/>
</dbReference>
<evidence type="ECO:0000313" key="4">
    <source>
        <dbReference type="EMBL" id="KAK3399173.1"/>
    </source>
</evidence>
<evidence type="ECO:0000256" key="1">
    <source>
        <dbReference type="SAM" id="MobiDB-lite"/>
    </source>
</evidence>
<reference evidence="4" key="1">
    <citation type="journal article" date="2023" name="Mol. Phylogenet. Evol.">
        <title>Genome-scale phylogeny and comparative genomics of the fungal order Sordariales.</title>
        <authorList>
            <person name="Hensen N."/>
            <person name="Bonometti L."/>
            <person name="Westerberg I."/>
            <person name="Brannstrom I.O."/>
            <person name="Guillou S."/>
            <person name="Cros-Aarteil S."/>
            <person name="Calhoun S."/>
            <person name="Haridas S."/>
            <person name="Kuo A."/>
            <person name="Mondo S."/>
            <person name="Pangilinan J."/>
            <person name="Riley R."/>
            <person name="LaButti K."/>
            <person name="Andreopoulos B."/>
            <person name="Lipzen A."/>
            <person name="Chen C."/>
            <person name="Yan M."/>
            <person name="Daum C."/>
            <person name="Ng V."/>
            <person name="Clum A."/>
            <person name="Steindorff A."/>
            <person name="Ohm R.A."/>
            <person name="Martin F."/>
            <person name="Silar P."/>
            <person name="Natvig D.O."/>
            <person name="Lalanne C."/>
            <person name="Gautier V."/>
            <person name="Ament-Velasquez S.L."/>
            <person name="Kruys A."/>
            <person name="Hutchinson M.I."/>
            <person name="Powell A.J."/>
            <person name="Barry K."/>
            <person name="Miller A.N."/>
            <person name="Grigoriev I.V."/>
            <person name="Debuchy R."/>
            <person name="Gladieux P."/>
            <person name="Hiltunen Thoren M."/>
            <person name="Johannesson H."/>
        </authorList>
    </citation>
    <scope>NUCLEOTIDE SEQUENCE</scope>
    <source>
        <strain evidence="4">FGSC 1904</strain>
    </source>
</reference>
<dbReference type="Proteomes" id="UP001281003">
    <property type="component" value="Unassembled WGS sequence"/>
</dbReference>
<feature type="transmembrane region" description="Helical" evidence="2">
    <location>
        <begin position="512"/>
        <end position="533"/>
    </location>
</feature>
<feature type="region of interest" description="Disordered" evidence="1">
    <location>
        <begin position="410"/>
        <end position="430"/>
    </location>
</feature>
<gene>
    <name evidence="4" type="ORF">B0T20DRAFT_497327</name>
</gene>
<reference evidence="4" key="2">
    <citation type="submission" date="2023-07" db="EMBL/GenBank/DDBJ databases">
        <authorList>
            <consortium name="Lawrence Berkeley National Laboratory"/>
            <person name="Haridas S."/>
            <person name="Hensen N."/>
            <person name="Bonometti L."/>
            <person name="Westerberg I."/>
            <person name="Brannstrom I.O."/>
            <person name="Guillou S."/>
            <person name="Cros-Aarteil S."/>
            <person name="Calhoun S."/>
            <person name="Kuo A."/>
            <person name="Mondo S."/>
            <person name="Pangilinan J."/>
            <person name="Riley R."/>
            <person name="LaButti K."/>
            <person name="Andreopoulos B."/>
            <person name="Lipzen A."/>
            <person name="Chen C."/>
            <person name="Yanf M."/>
            <person name="Daum C."/>
            <person name="Ng V."/>
            <person name="Clum A."/>
            <person name="Steindorff A."/>
            <person name="Ohm R."/>
            <person name="Martin F."/>
            <person name="Silar P."/>
            <person name="Natvig D."/>
            <person name="Lalanne C."/>
            <person name="Gautier V."/>
            <person name="Ament-velasquez S.L."/>
            <person name="Kruys A."/>
            <person name="Hutchinson M.I."/>
            <person name="Powell A.J."/>
            <person name="Barry K."/>
            <person name="Miller A.N."/>
            <person name="Grigoriev I.V."/>
            <person name="Debuchy R."/>
            <person name="Gladieux P."/>
            <person name="Thoren M.H."/>
            <person name="Johannesson H."/>
        </authorList>
    </citation>
    <scope>NUCLEOTIDE SEQUENCE</scope>
    <source>
        <strain evidence="4">FGSC 1904</strain>
    </source>
</reference>
<protein>
    <recommendedName>
        <fullName evidence="3">CorA-like transporter domain-containing protein</fullName>
    </recommendedName>
</protein>
<keyword evidence="2" id="KW-0812">Transmembrane</keyword>
<evidence type="ECO:0000259" key="3">
    <source>
        <dbReference type="Pfam" id="PF26616"/>
    </source>
</evidence>
<feature type="transmembrane region" description="Helical" evidence="2">
    <location>
        <begin position="474"/>
        <end position="492"/>
    </location>
</feature>
<dbReference type="AlphaFoldDB" id="A0AAE0UCL9"/>
<keyword evidence="2" id="KW-0472">Membrane</keyword>
<dbReference type="EMBL" id="JAUTDP010000005">
    <property type="protein sequence ID" value="KAK3399173.1"/>
    <property type="molecule type" value="Genomic_DNA"/>
</dbReference>
<dbReference type="Pfam" id="PF26616">
    <property type="entry name" value="CorA-like"/>
    <property type="match status" value="1"/>
</dbReference>
<organism evidence="4 5">
    <name type="scientific">Sordaria brevicollis</name>
    <dbReference type="NCBI Taxonomy" id="83679"/>
    <lineage>
        <taxon>Eukaryota</taxon>
        <taxon>Fungi</taxon>
        <taxon>Dikarya</taxon>
        <taxon>Ascomycota</taxon>
        <taxon>Pezizomycotina</taxon>
        <taxon>Sordariomycetes</taxon>
        <taxon>Sordariomycetidae</taxon>
        <taxon>Sordariales</taxon>
        <taxon>Sordariaceae</taxon>
        <taxon>Sordaria</taxon>
    </lineage>
</organism>